<organism evidence="10 11">
    <name type="scientific">Strongylocentrotus purpuratus</name>
    <name type="common">Purple sea urchin</name>
    <dbReference type="NCBI Taxonomy" id="7668"/>
    <lineage>
        <taxon>Eukaryota</taxon>
        <taxon>Metazoa</taxon>
        <taxon>Echinodermata</taxon>
        <taxon>Eleutherozoa</taxon>
        <taxon>Echinozoa</taxon>
        <taxon>Echinoidea</taxon>
        <taxon>Euechinoidea</taxon>
        <taxon>Echinacea</taxon>
        <taxon>Camarodonta</taxon>
        <taxon>Echinidea</taxon>
        <taxon>Strongylocentrotidae</taxon>
        <taxon>Strongylocentrotus</taxon>
    </lineage>
</organism>
<protein>
    <recommendedName>
        <fullName evidence="9">DSL domain-containing protein</fullName>
    </recommendedName>
</protein>
<evidence type="ECO:0000256" key="4">
    <source>
        <dbReference type="ARBA" id="ARBA00022737"/>
    </source>
</evidence>
<evidence type="ECO:0000256" key="5">
    <source>
        <dbReference type="ARBA" id="ARBA00022989"/>
    </source>
</evidence>
<evidence type="ECO:0000256" key="2">
    <source>
        <dbReference type="ARBA" id="ARBA00022536"/>
    </source>
</evidence>
<dbReference type="GO" id="GO:0016020">
    <property type="term" value="C:membrane"/>
    <property type="evidence" value="ECO:0007669"/>
    <property type="project" value="UniProtKB-SubCell"/>
</dbReference>
<feature type="domain" description="DSL" evidence="9">
    <location>
        <begin position="169"/>
        <end position="236"/>
    </location>
</feature>
<evidence type="ECO:0000256" key="3">
    <source>
        <dbReference type="ARBA" id="ARBA00022692"/>
    </source>
</evidence>
<feature type="signal peptide" evidence="8">
    <location>
        <begin position="1"/>
        <end position="23"/>
    </location>
</feature>
<keyword evidence="6" id="KW-1015">Disulfide bond</keyword>
<dbReference type="GeneID" id="115919512"/>
<dbReference type="Proteomes" id="UP000007110">
    <property type="component" value="Unassembled WGS sequence"/>
</dbReference>
<proteinExistence type="predicted"/>
<keyword evidence="11" id="KW-1185">Reference proteome</keyword>
<feature type="chain" id="PRO_5029654454" description="DSL domain-containing protein" evidence="8">
    <location>
        <begin position="24"/>
        <end position="259"/>
    </location>
</feature>
<evidence type="ECO:0000313" key="10">
    <source>
        <dbReference type="EnsemblMetazoa" id="XP_030829409"/>
    </source>
</evidence>
<evidence type="ECO:0000256" key="1">
    <source>
        <dbReference type="ARBA" id="ARBA00022473"/>
    </source>
</evidence>
<evidence type="ECO:0000256" key="7">
    <source>
        <dbReference type="ARBA" id="ARBA00023180"/>
    </source>
</evidence>
<keyword evidence="3" id="KW-0812">Transmembrane</keyword>
<accession>A0A7M7N0V3</accession>
<sequence length="259" mass="29760">MCKMDWLLTALLLQTVLLTEVTAVVKVSMKLKRYQNHGHHELDDDCCDPQPWILWDPCNDCDNHFELCFDTISSDLDFHTCHYESFKTERLFADDDDFYFPPVLRAPQNTFIPNPFLINITDWQNGFRTKIKVLDYDPHNSDDLIDEIGYNFMDSDYQPSASLGSVSDWKEIVLDGGRGHAIITVQIKVYCEEHYYKAAEGCNTYCLGRDDALGHYDCHDVTGSKLCHPGYTGQDCEQVQLHEMNSILCINPSFPLPLT</sequence>
<dbReference type="OrthoDB" id="5977512at2759"/>
<dbReference type="Gene3D" id="2.10.25.140">
    <property type="match status" value="1"/>
</dbReference>
<keyword evidence="4" id="KW-0677">Repeat</keyword>
<evidence type="ECO:0000259" key="9">
    <source>
        <dbReference type="SMART" id="SM00051"/>
    </source>
</evidence>
<dbReference type="RefSeq" id="XP_030829409.1">
    <property type="nucleotide sequence ID" value="XM_030973549.1"/>
</dbReference>
<name>A0A7M7N0V3_STRPU</name>
<dbReference type="FunFam" id="2.10.25.140:FF:000001">
    <property type="entry name" value="Delta-like protein"/>
    <property type="match status" value="1"/>
</dbReference>
<evidence type="ECO:0000256" key="6">
    <source>
        <dbReference type="ARBA" id="ARBA00023157"/>
    </source>
</evidence>
<keyword evidence="5" id="KW-1133">Transmembrane helix</keyword>
<keyword evidence="5" id="KW-0472">Membrane</keyword>
<dbReference type="InterPro" id="IPR011651">
    <property type="entry name" value="Notch_ligand_N"/>
</dbReference>
<dbReference type="KEGG" id="spu:115919512"/>
<evidence type="ECO:0000313" key="11">
    <source>
        <dbReference type="Proteomes" id="UP000007110"/>
    </source>
</evidence>
<keyword evidence="1" id="KW-0217">Developmental protein</keyword>
<dbReference type="Pfam" id="PF07657">
    <property type="entry name" value="MNNL"/>
    <property type="match status" value="1"/>
</dbReference>
<keyword evidence="7" id="KW-0325">Glycoprotein</keyword>
<dbReference type="InParanoid" id="A0A7M7N0V3"/>
<dbReference type="EnsemblMetazoa" id="XM_030973549">
    <property type="protein sequence ID" value="XP_030829409"/>
    <property type="gene ID" value="LOC115919512"/>
</dbReference>
<dbReference type="GO" id="GO:0007219">
    <property type="term" value="P:Notch signaling pathway"/>
    <property type="evidence" value="ECO:0007669"/>
    <property type="project" value="InterPro"/>
</dbReference>
<evidence type="ECO:0000256" key="8">
    <source>
        <dbReference type="SAM" id="SignalP"/>
    </source>
</evidence>
<reference evidence="11" key="1">
    <citation type="submission" date="2015-02" db="EMBL/GenBank/DDBJ databases">
        <title>Genome sequencing for Strongylocentrotus purpuratus.</title>
        <authorList>
            <person name="Murali S."/>
            <person name="Liu Y."/>
            <person name="Vee V."/>
            <person name="English A."/>
            <person name="Wang M."/>
            <person name="Skinner E."/>
            <person name="Han Y."/>
            <person name="Muzny D.M."/>
            <person name="Worley K.C."/>
            <person name="Gibbs R.A."/>
        </authorList>
    </citation>
    <scope>NUCLEOTIDE SEQUENCE</scope>
</reference>
<keyword evidence="2" id="KW-0245">EGF-like domain</keyword>
<dbReference type="InterPro" id="IPR001774">
    <property type="entry name" value="DSL"/>
</dbReference>
<keyword evidence="8" id="KW-0732">Signal</keyword>
<dbReference type="Gene3D" id="2.60.40.3510">
    <property type="match status" value="1"/>
</dbReference>
<reference evidence="10" key="2">
    <citation type="submission" date="2021-01" db="UniProtKB">
        <authorList>
            <consortium name="EnsemblMetazoa"/>
        </authorList>
    </citation>
    <scope>IDENTIFICATION</scope>
</reference>
<dbReference type="AlphaFoldDB" id="A0A7M7N0V3"/>
<dbReference type="Pfam" id="PF01414">
    <property type="entry name" value="DSL"/>
    <property type="match status" value="1"/>
</dbReference>
<dbReference type="SMART" id="SM00051">
    <property type="entry name" value="DSL"/>
    <property type="match status" value="1"/>
</dbReference>